<evidence type="ECO:0000256" key="5">
    <source>
        <dbReference type="ARBA" id="ARBA00023004"/>
    </source>
</evidence>
<evidence type="ECO:0000313" key="9">
    <source>
        <dbReference type="Proteomes" id="UP001437256"/>
    </source>
</evidence>
<dbReference type="PRINTS" id="PR00463">
    <property type="entry name" value="EP450I"/>
</dbReference>
<evidence type="ECO:0008006" key="10">
    <source>
        <dbReference type="Google" id="ProtNLM"/>
    </source>
</evidence>
<dbReference type="InterPro" id="IPR017972">
    <property type="entry name" value="Cyt_P450_CS"/>
</dbReference>
<dbReference type="Pfam" id="PF00067">
    <property type="entry name" value="p450"/>
    <property type="match status" value="1"/>
</dbReference>
<dbReference type="Gene3D" id="1.10.630.10">
    <property type="entry name" value="Cytochrome P450"/>
    <property type="match status" value="1"/>
</dbReference>
<comment type="caution">
    <text evidence="8">The sequence shown here is derived from an EMBL/GenBank/DDBJ whole genome shotgun (WGS) entry which is preliminary data.</text>
</comment>
<dbReference type="PANTHER" id="PTHR24291:SF189">
    <property type="entry name" value="CYTOCHROME P450 4C3-RELATED"/>
    <property type="match status" value="1"/>
</dbReference>
<dbReference type="PANTHER" id="PTHR24291">
    <property type="entry name" value="CYTOCHROME P450 FAMILY 4"/>
    <property type="match status" value="1"/>
</dbReference>
<keyword evidence="3 7" id="KW-0479">Metal-binding</keyword>
<dbReference type="Proteomes" id="UP001437256">
    <property type="component" value="Unassembled WGS sequence"/>
</dbReference>
<dbReference type="EMBL" id="JBBXMP010000065">
    <property type="protein sequence ID" value="KAL0064233.1"/>
    <property type="molecule type" value="Genomic_DNA"/>
</dbReference>
<evidence type="ECO:0000256" key="3">
    <source>
        <dbReference type="ARBA" id="ARBA00022723"/>
    </source>
</evidence>
<proteinExistence type="inferred from homology"/>
<dbReference type="PROSITE" id="PS00086">
    <property type="entry name" value="CYTOCHROME_P450"/>
    <property type="match status" value="1"/>
</dbReference>
<keyword evidence="7" id="KW-0349">Heme</keyword>
<name>A0ABR2ZTZ2_9AGAR</name>
<evidence type="ECO:0000256" key="1">
    <source>
        <dbReference type="ARBA" id="ARBA00004586"/>
    </source>
</evidence>
<sequence length="219" mass="25361">MIYLPSIVRWRKQEQLVFRNSTKPRLVSVIYETLRLFPPAVGVPKSTAEDTSFVLHNEQGQSKVIPVPKNTNLVIHAAGVHYNPRYWKDPYEFRPDRFMGEWNRDAFIPFSVGARSCIGRRYGQRPPPADTCPNYDDHRFSEVESVAILSVLVKKYKISVMEEPEFKHESFEGRKERVLKAQFGITHTYVEISLPPVGRSELIDMDSPIRVPLTFARRN</sequence>
<accession>A0ABR2ZTZ2</accession>
<keyword evidence="4" id="KW-0256">Endoplasmic reticulum</keyword>
<comment type="similarity">
    <text evidence="2 7">Belongs to the cytochrome P450 family.</text>
</comment>
<dbReference type="SUPFAM" id="SSF48264">
    <property type="entry name" value="Cytochrome P450"/>
    <property type="match status" value="1"/>
</dbReference>
<dbReference type="InterPro" id="IPR036396">
    <property type="entry name" value="Cyt_P450_sf"/>
</dbReference>
<organism evidence="8 9">
    <name type="scientific">Marasmius tenuissimus</name>
    <dbReference type="NCBI Taxonomy" id="585030"/>
    <lineage>
        <taxon>Eukaryota</taxon>
        <taxon>Fungi</taxon>
        <taxon>Dikarya</taxon>
        <taxon>Basidiomycota</taxon>
        <taxon>Agaricomycotina</taxon>
        <taxon>Agaricomycetes</taxon>
        <taxon>Agaricomycetidae</taxon>
        <taxon>Agaricales</taxon>
        <taxon>Marasmiineae</taxon>
        <taxon>Marasmiaceae</taxon>
        <taxon>Marasmius</taxon>
    </lineage>
</organism>
<evidence type="ECO:0000313" key="8">
    <source>
        <dbReference type="EMBL" id="KAL0064233.1"/>
    </source>
</evidence>
<dbReference type="InterPro" id="IPR050196">
    <property type="entry name" value="Cytochrome_P450_Monoox"/>
</dbReference>
<evidence type="ECO:0000256" key="6">
    <source>
        <dbReference type="ARBA" id="ARBA00023136"/>
    </source>
</evidence>
<keyword evidence="7" id="KW-0503">Monooxygenase</keyword>
<evidence type="ECO:0000256" key="2">
    <source>
        <dbReference type="ARBA" id="ARBA00010617"/>
    </source>
</evidence>
<dbReference type="InterPro" id="IPR001128">
    <property type="entry name" value="Cyt_P450"/>
</dbReference>
<keyword evidence="5 7" id="KW-0408">Iron</keyword>
<evidence type="ECO:0000256" key="4">
    <source>
        <dbReference type="ARBA" id="ARBA00022824"/>
    </source>
</evidence>
<keyword evidence="6" id="KW-0472">Membrane</keyword>
<gene>
    <name evidence="8" type="ORF">AAF712_008818</name>
</gene>
<keyword evidence="9" id="KW-1185">Reference proteome</keyword>
<evidence type="ECO:0000256" key="7">
    <source>
        <dbReference type="RuleBase" id="RU000461"/>
    </source>
</evidence>
<dbReference type="InterPro" id="IPR002401">
    <property type="entry name" value="Cyt_P450_E_grp-I"/>
</dbReference>
<reference evidence="8 9" key="1">
    <citation type="submission" date="2024-05" db="EMBL/GenBank/DDBJ databases">
        <title>A draft genome resource for the thread blight pathogen Marasmius tenuissimus strain MS-2.</title>
        <authorList>
            <person name="Yulfo-Soto G.E."/>
            <person name="Baruah I.K."/>
            <person name="Amoako-Attah I."/>
            <person name="Bukari Y."/>
            <person name="Meinhardt L.W."/>
            <person name="Bailey B.A."/>
            <person name="Cohen S.P."/>
        </authorList>
    </citation>
    <scope>NUCLEOTIDE SEQUENCE [LARGE SCALE GENOMIC DNA]</scope>
    <source>
        <strain evidence="8 9">MS-2</strain>
    </source>
</reference>
<comment type="subcellular location">
    <subcellularLocation>
        <location evidence="1">Endoplasmic reticulum membrane</location>
    </subcellularLocation>
</comment>
<protein>
    <recommendedName>
        <fullName evidence="10">Cytochrome P450</fullName>
    </recommendedName>
</protein>
<keyword evidence="7" id="KW-0560">Oxidoreductase</keyword>